<protein>
    <submittedName>
        <fullName evidence="1">Uncharacterized protein</fullName>
    </submittedName>
</protein>
<dbReference type="AlphaFoldDB" id="A0A4U7B7H6"/>
<accession>A0A4U7B7H6</accession>
<organism evidence="1 2">
    <name type="scientific">Elsinoe australis</name>
    <dbReference type="NCBI Taxonomy" id="40998"/>
    <lineage>
        <taxon>Eukaryota</taxon>
        <taxon>Fungi</taxon>
        <taxon>Dikarya</taxon>
        <taxon>Ascomycota</taxon>
        <taxon>Pezizomycotina</taxon>
        <taxon>Dothideomycetes</taxon>
        <taxon>Dothideomycetidae</taxon>
        <taxon>Myriangiales</taxon>
        <taxon>Elsinoaceae</taxon>
        <taxon>Elsinoe</taxon>
    </lineage>
</organism>
<dbReference type="Proteomes" id="UP000308133">
    <property type="component" value="Unassembled WGS sequence"/>
</dbReference>
<evidence type="ECO:0000313" key="2">
    <source>
        <dbReference type="Proteomes" id="UP000308133"/>
    </source>
</evidence>
<proteinExistence type="predicted"/>
<evidence type="ECO:0000313" key="1">
    <source>
        <dbReference type="EMBL" id="TKX25715.1"/>
    </source>
</evidence>
<comment type="caution">
    <text evidence="1">The sequence shown here is derived from an EMBL/GenBank/DDBJ whole genome shotgun (WGS) entry which is preliminary data.</text>
</comment>
<reference evidence="1 2" key="1">
    <citation type="submission" date="2018-02" db="EMBL/GenBank/DDBJ databases">
        <title>Draft genome sequences of Elsinoe sp., causing black scab on jojoba.</title>
        <authorList>
            <person name="Stodart B."/>
            <person name="Jeffress S."/>
            <person name="Ash G."/>
            <person name="Arun Chinnappa K."/>
        </authorList>
    </citation>
    <scope>NUCLEOTIDE SEQUENCE [LARGE SCALE GENOMIC DNA]</scope>
    <source>
        <strain evidence="1 2">Hillstone_2</strain>
    </source>
</reference>
<sequence length="154" mass="17005">MPGPVESQYDSQGTLLCHDTQLLDLYNHGESSTAGPTRQQLTLYECIYLGVDSTGRAIVAELLPQSQNSGPDPSQVRVLRTPWGALGEEEEGCLGSTRAVSEPFEILQEFEQFTIRGSFQNYTTGLDYSNPQVLRACITNAMADLLRNARFEVD</sequence>
<gene>
    <name evidence="1" type="ORF">C1H76_2030</name>
</gene>
<name>A0A4U7B7H6_9PEZI</name>
<dbReference type="EMBL" id="PTQR01000027">
    <property type="protein sequence ID" value="TKX25715.1"/>
    <property type="molecule type" value="Genomic_DNA"/>
</dbReference>